<dbReference type="EMBL" id="FJOG01000006">
    <property type="protein sequence ID" value="CZR55544.1"/>
    <property type="molecule type" value="Genomic_DNA"/>
</dbReference>
<evidence type="ECO:0000259" key="2">
    <source>
        <dbReference type="Pfam" id="PF00248"/>
    </source>
</evidence>
<feature type="domain" description="NADP-dependent oxidoreductase" evidence="2">
    <location>
        <begin position="17"/>
        <end position="224"/>
    </location>
</feature>
<evidence type="ECO:0000313" key="4">
    <source>
        <dbReference type="Proteomes" id="UP000184330"/>
    </source>
</evidence>
<dbReference type="GO" id="GO:0016491">
    <property type="term" value="F:oxidoreductase activity"/>
    <property type="evidence" value="ECO:0007669"/>
    <property type="project" value="UniProtKB-KW"/>
</dbReference>
<evidence type="ECO:0000256" key="1">
    <source>
        <dbReference type="ARBA" id="ARBA00023002"/>
    </source>
</evidence>
<accession>A0A1L7WRY5</accession>
<dbReference type="STRING" id="576137.A0A1L7WRY5"/>
<dbReference type="SUPFAM" id="SSF51430">
    <property type="entry name" value="NAD(P)-linked oxidoreductase"/>
    <property type="match status" value="1"/>
</dbReference>
<sequence length="321" mass="35200">MTALPRFQGIPDIIYGTAFKFENSASLVEAALRAGFRAIDTAGSQSAYREALVGEGIVAALASGSVAREDLYTKFSPFKPSEDPALYPYDTTKSIPEQVAESVSSSLANLNVTYIDCLVLHSLYPDIQDTLTAWKAMEALVPSKVTSLGLSNIDLNSLRRVCEMATVKPCAVQNRFTQDTVDKPNLAFPSNLPYPQVPFDRDVREYCRQHGIAYAPWGLLWGSLDVLDGPEKVTEKAGHELGVSKEIACFALMRSLGGCQISILCGTTNAARMRKTLEGLAKVQRYLAESEEHKETWEGYVDRLRAVIDGSEAKNLLHGRD</sequence>
<dbReference type="Proteomes" id="UP000184330">
    <property type="component" value="Unassembled WGS sequence"/>
</dbReference>
<keyword evidence="4" id="KW-1185">Reference proteome</keyword>
<gene>
    <name evidence="3" type="ORF">PAC_05432</name>
</gene>
<dbReference type="OrthoDB" id="5357513at2759"/>
<protein>
    <recommendedName>
        <fullName evidence="2">NADP-dependent oxidoreductase domain-containing protein</fullName>
    </recommendedName>
</protein>
<evidence type="ECO:0000313" key="3">
    <source>
        <dbReference type="EMBL" id="CZR55544.1"/>
    </source>
</evidence>
<keyword evidence="1" id="KW-0560">Oxidoreductase</keyword>
<reference evidence="3 4" key="1">
    <citation type="submission" date="2016-03" db="EMBL/GenBank/DDBJ databases">
        <authorList>
            <person name="Ploux O."/>
        </authorList>
    </citation>
    <scope>NUCLEOTIDE SEQUENCE [LARGE SCALE GENOMIC DNA]</scope>
    <source>
        <strain evidence="3 4">UAMH 11012</strain>
    </source>
</reference>
<dbReference type="Gene3D" id="3.20.20.100">
    <property type="entry name" value="NADP-dependent oxidoreductase domain"/>
    <property type="match status" value="1"/>
</dbReference>
<proteinExistence type="predicted"/>
<organism evidence="3 4">
    <name type="scientific">Phialocephala subalpina</name>
    <dbReference type="NCBI Taxonomy" id="576137"/>
    <lineage>
        <taxon>Eukaryota</taxon>
        <taxon>Fungi</taxon>
        <taxon>Dikarya</taxon>
        <taxon>Ascomycota</taxon>
        <taxon>Pezizomycotina</taxon>
        <taxon>Leotiomycetes</taxon>
        <taxon>Helotiales</taxon>
        <taxon>Mollisiaceae</taxon>
        <taxon>Phialocephala</taxon>
        <taxon>Phialocephala fortinii species complex</taxon>
    </lineage>
</organism>
<dbReference type="InterPro" id="IPR023210">
    <property type="entry name" value="NADP_OxRdtase_dom"/>
</dbReference>
<name>A0A1L7WRY5_9HELO</name>
<dbReference type="InterPro" id="IPR020471">
    <property type="entry name" value="AKR"/>
</dbReference>
<dbReference type="PANTHER" id="PTHR11732">
    <property type="entry name" value="ALDO/KETO REDUCTASE"/>
    <property type="match status" value="1"/>
</dbReference>
<dbReference type="AlphaFoldDB" id="A0A1L7WRY5"/>
<dbReference type="Pfam" id="PF00248">
    <property type="entry name" value="Aldo_ket_red"/>
    <property type="match status" value="1"/>
</dbReference>
<dbReference type="InterPro" id="IPR036812">
    <property type="entry name" value="NAD(P)_OxRdtase_dom_sf"/>
</dbReference>